<evidence type="ECO:0000256" key="3">
    <source>
        <dbReference type="RuleBase" id="RU361203"/>
    </source>
</evidence>
<dbReference type="PANTHER" id="PTHR45867:SF3">
    <property type="entry name" value="ACID PHOSPHATASE TYPE 7"/>
    <property type="match status" value="1"/>
</dbReference>
<evidence type="ECO:0000256" key="2">
    <source>
        <dbReference type="ARBA" id="ARBA00023180"/>
    </source>
</evidence>
<evidence type="ECO:0000259" key="4">
    <source>
        <dbReference type="PROSITE" id="PS50853"/>
    </source>
</evidence>
<sequence>MNLFDYMMCFFVSNCIRPMPEGPHQVHLSLNDEATSITVSWTDLKPFQEPTVKWGLERDQLSNQSGGHLRRFGSFGRDIFSYWAVMRNLEPDTTYYYQVGSKSRLSPVYSFRTLPSGTNWSPRIAIFGDLGLKNGQAIPVLNNRSVSGDFDLVAHIGDIAYDLYSSHGIIGDEFMQAIEPMTSSVPYMVVPGNHEYLPIIGDSGVAYKYRYKMPGESNDMYTFTVGPILFITISTEFYYYLEGGGAKKVAEQRDWLENVLTEANQPENRAKHPWIIVLGHRPFYCSSSRFGRCPGGTTWIRTGSNYLGKGLEDLFYKGGVDLVFGGHNHQYERMYPVYDLKISGSSTPYLNPNATTYIISGSAGNQEDLDGFKEDPPVWSAFRNSEYSYTQLTAFNSTHLMLQQISVPSETVIDSVIITQRNHRPFDQP</sequence>
<dbReference type="eggNOG" id="KOG1378">
    <property type="taxonomic scope" value="Eukaryota"/>
</dbReference>
<dbReference type="AlphaFoldDB" id="T1JVC5"/>
<organism evidence="5 6">
    <name type="scientific">Tetranychus urticae</name>
    <name type="common">Two-spotted spider mite</name>
    <dbReference type="NCBI Taxonomy" id="32264"/>
    <lineage>
        <taxon>Eukaryota</taxon>
        <taxon>Metazoa</taxon>
        <taxon>Ecdysozoa</taxon>
        <taxon>Arthropoda</taxon>
        <taxon>Chelicerata</taxon>
        <taxon>Arachnida</taxon>
        <taxon>Acari</taxon>
        <taxon>Acariformes</taxon>
        <taxon>Trombidiformes</taxon>
        <taxon>Prostigmata</taxon>
        <taxon>Eleutherengona</taxon>
        <taxon>Raphignathae</taxon>
        <taxon>Tetranychoidea</taxon>
        <taxon>Tetranychidae</taxon>
        <taxon>Tetranychus</taxon>
    </lineage>
</organism>
<dbReference type="OMA" id="NSSRQFW"/>
<dbReference type="InterPro" id="IPR003961">
    <property type="entry name" value="FN3_dom"/>
</dbReference>
<dbReference type="Gene3D" id="2.60.40.380">
    <property type="entry name" value="Purple acid phosphatase-like, N-terminal"/>
    <property type="match status" value="1"/>
</dbReference>
<dbReference type="Pfam" id="PF14008">
    <property type="entry name" value="Metallophos_C"/>
    <property type="match status" value="1"/>
</dbReference>
<evidence type="ECO:0000313" key="5">
    <source>
        <dbReference type="EnsemblMetazoa" id="tetur02g04100.1"/>
    </source>
</evidence>
<dbReference type="GO" id="GO:0003993">
    <property type="term" value="F:acid phosphatase activity"/>
    <property type="evidence" value="ECO:0007669"/>
    <property type="project" value="UniProtKB-EC"/>
</dbReference>
<keyword evidence="2" id="KW-0325">Glycoprotein</keyword>
<protein>
    <recommendedName>
        <fullName evidence="3">Purple acid phosphatase</fullName>
        <ecNumber evidence="3">3.1.3.2</ecNumber>
    </recommendedName>
</protein>
<reference evidence="6" key="1">
    <citation type="submission" date="2011-08" db="EMBL/GenBank/DDBJ databases">
        <authorList>
            <person name="Rombauts S."/>
        </authorList>
    </citation>
    <scope>NUCLEOTIDE SEQUENCE</scope>
    <source>
        <strain evidence="6">London</strain>
    </source>
</reference>
<dbReference type="PROSITE" id="PS50853">
    <property type="entry name" value="FN3"/>
    <property type="match status" value="1"/>
</dbReference>
<dbReference type="InterPro" id="IPR015914">
    <property type="entry name" value="PAPs_N"/>
</dbReference>
<dbReference type="InterPro" id="IPR041792">
    <property type="entry name" value="MPP_PAP"/>
</dbReference>
<proteinExistence type="inferred from homology"/>
<comment type="catalytic activity">
    <reaction evidence="3">
        <text>a phosphate monoester + H2O = an alcohol + phosphate</text>
        <dbReference type="Rhea" id="RHEA:15017"/>
        <dbReference type="ChEBI" id="CHEBI:15377"/>
        <dbReference type="ChEBI" id="CHEBI:30879"/>
        <dbReference type="ChEBI" id="CHEBI:43474"/>
        <dbReference type="ChEBI" id="CHEBI:67140"/>
        <dbReference type="EC" id="3.1.3.2"/>
    </reaction>
</comment>
<reference evidence="5" key="2">
    <citation type="submission" date="2015-06" db="UniProtKB">
        <authorList>
            <consortium name="EnsemblMetazoa"/>
        </authorList>
    </citation>
    <scope>IDENTIFICATION</scope>
</reference>
<gene>
    <name evidence="5" type="primary">107370869</name>
</gene>
<keyword evidence="3" id="KW-0378">Hydrolase</keyword>
<dbReference type="InterPro" id="IPR004843">
    <property type="entry name" value="Calcineurin-like_PHP"/>
</dbReference>
<dbReference type="PANTHER" id="PTHR45867">
    <property type="entry name" value="PURPLE ACID PHOSPHATASE"/>
    <property type="match status" value="1"/>
</dbReference>
<name>T1JVC5_TETUR</name>
<dbReference type="InterPro" id="IPR008963">
    <property type="entry name" value="Purple_acid_Pase-like_N"/>
</dbReference>
<evidence type="ECO:0000256" key="1">
    <source>
        <dbReference type="ARBA" id="ARBA00022729"/>
    </source>
</evidence>
<dbReference type="OrthoDB" id="6477514at2759"/>
<dbReference type="GO" id="GO:0046872">
    <property type="term" value="F:metal ion binding"/>
    <property type="evidence" value="ECO:0007669"/>
    <property type="project" value="InterPro"/>
</dbReference>
<dbReference type="SUPFAM" id="SSF49363">
    <property type="entry name" value="Purple acid phosphatase, N-terminal domain"/>
    <property type="match status" value="1"/>
</dbReference>
<dbReference type="CDD" id="cd00839">
    <property type="entry name" value="MPP_PAPs"/>
    <property type="match status" value="1"/>
</dbReference>
<dbReference type="HOGENOM" id="CLU_013387_5_0_1"/>
<dbReference type="EnsemblMetazoa" id="tetur02g04100.1">
    <property type="protein sequence ID" value="tetur02g04100.1"/>
    <property type="gene ID" value="tetur02g04100"/>
</dbReference>
<dbReference type="Gene3D" id="3.60.21.10">
    <property type="match status" value="1"/>
</dbReference>
<dbReference type="Pfam" id="PF16656">
    <property type="entry name" value="Pur_ac_phosph_N"/>
    <property type="match status" value="1"/>
</dbReference>
<dbReference type="EMBL" id="CAEY01000792">
    <property type="status" value="NOT_ANNOTATED_CDS"/>
    <property type="molecule type" value="Genomic_DNA"/>
</dbReference>
<dbReference type="SUPFAM" id="SSF56300">
    <property type="entry name" value="Metallo-dependent phosphatases"/>
    <property type="match status" value="1"/>
</dbReference>
<dbReference type="CDD" id="cd00063">
    <property type="entry name" value="FN3"/>
    <property type="match status" value="1"/>
</dbReference>
<dbReference type="InterPro" id="IPR029052">
    <property type="entry name" value="Metallo-depent_PP-like"/>
</dbReference>
<feature type="domain" description="Fibronectin type-III" evidence="4">
    <location>
        <begin position="22"/>
        <end position="116"/>
    </location>
</feature>
<dbReference type="STRING" id="32264.T1JVC5"/>
<dbReference type="KEGG" id="tut:107370869"/>
<keyword evidence="1" id="KW-0732">Signal</keyword>
<accession>T1JVC5</accession>
<dbReference type="EC" id="3.1.3.2" evidence="3"/>
<dbReference type="Proteomes" id="UP000015104">
    <property type="component" value="Unassembled WGS sequence"/>
</dbReference>
<dbReference type="Pfam" id="PF00149">
    <property type="entry name" value="Metallophos"/>
    <property type="match status" value="1"/>
</dbReference>
<dbReference type="InterPro" id="IPR025733">
    <property type="entry name" value="PAPs_C"/>
</dbReference>
<comment type="similarity">
    <text evidence="3">Belongs to the metallophosphoesterase superfamily. Purple acid phosphatase family.</text>
</comment>
<keyword evidence="6" id="KW-1185">Reference proteome</keyword>
<evidence type="ECO:0000313" key="6">
    <source>
        <dbReference type="Proteomes" id="UP000015104"/>
    </source>
</evidence>